<dbReference type="InterPro" id="IPR036390">
    <property type="entry name" value="WH_DNA-bd_sf"/>
</dbReference>
<organism evidence="5 6">
    <name type="scientific">Novosphingobium organovorum</name>
    <dbReference type="NCBI Taxonomy" id="2930092"/>
    <lineage>
        <taxon>Bacteria</taxon>
        <taxon>Pseudomonadati</taxon>
        <taxon>Pseudomonadota</taxon>
        <taxon>Alphaproteobacteria</taxon>
        <taxon>Sphingomonadales</taxon>
        <taxon>Sphingomonadaceae</taxon>
        <taxon>Novosphingobium</taxon>
    </lineage>
</organism>
<dbReference type="SUPFAM" id="SSF46785">
    <property type="entry name" value="Winged helix' DNA-binding domain"/>
    <property type="match status" value="1"/>
</dbReference>
<evidence type="ECO:0000256" key="1">
    <source>
        <dbReference type="ARBA" id="ARBA00023015"/>
    </source>
</evidence>
<comment type="caution">
    <text evidence="5">The sequence shown here is derived from an EMBL/GenBank/DDBJ whole genome shotgun (WGS) entry which is preliminary data.</text>
</comment>
<evidence type="ECO:0000313" key="6">
    <source>
        <dbReference type="Proteomes" id="UP001162881"/>
    </source>
</evidence>
<dbReference type="SUPFAM" id="SSF53639">
    <property type="entry name" value="AraD/HMP-PK domain-like"/>
    <property type="match status" value="1"/>
</dbReference>
<keyword evidence="6" id="KW-1185">Reference proteome</keyword>
<dbReference type="PROSITE" id="PS01117">
    <property type="entry name" value="HTH_MARR_1"/>
    <property type="match status" value="1"/>
</dbReference>
<dbReference type="InterPro" id="IPR023187">
    <property type="entry name" value="Tscrpt_reg_MarR-type_CS"/>
</dbReference>
<dbReference type="InterPro" id="IPR036388">
    <property type="entry name" value="WH-like_DNA-bd_sf"/>
</dbReference>
<name>A0ABT0BGU4_9SPHN</name>
<evidence type="ECO:0000256" key="2">
    <source>
        <dbReference type="ARBA" id="ARBA00023125"/>
    </source>
</evidence>
<evidence type="ECO:0000313" key="5">
    <source>
        <dbReference type="EMBL" id="MCJ2184271.1"/>
    </source>
</evidence>
<dbReference type="PROSITE" id="PS50995">
    <property type="entry name" value="HTH_MARR_2"/>
    <property type="match status" value="1"/>
</dbReference>
<accession>A0ABT0BGU4</accession>
<dbReference type="Proteomes" id="UP001162881">
    <property type="component" value="Unassembled WGS sequence"/>
</dbReference>
<feature type="domain" description="HTH marR-type" evidence="4">
    <location>
        <begin position="230"/>
        <end position="360"/>
    </location>
</feature>
<evidence type="ECO:0000259" key="4">
    <source>
        <dbReference type="PROSITE" id="PS50995"/>
    </source>
</evidence>
<proteinExistence type="predicted"/>
<dbReference type="PANTHER" id="PTHR42756">
    <property type="entry name" value="TRANSCRIPTIONAL REGULATOR, MARR"/>
    <property type="match status" value="1"/>
</dbReference>
<keyword evidence="1" id="KW-0805">Transcription regulation</keyword>
<keyword evidence="2" id="KW-0238">DNA-binding</keyword>
<gene>
    <name evidence="5" type="ORF">MTR62_16465</name>
</gene>
<dbReference type="InterPro" id="IPR000835">
    <property type="entry name" value="HTH_MarR-typ"/>
</dbReference>
<reference evidence="5" key="1">
    <citation type="submission" date="2022-03" db="EMBL/GenBank/DDBJ databases">
        <title>Identification of a novel bacterium isolated from mangrove sediments.</title>
        <authorList>
            <person name="Pan X."/>
        </authorList>
    </citation>
    <scope>NUCLEOTIDE SEQUENCE</scope>
    <source>
        <strain evidence="5">B1949</strain>
    </source>
</reference>
<sequence>MRHEHEPVASGAKAVLTGALVAPGGEADASCEFHARRLRAASRALARAGLARAEGAISLRLGRDWMLMTPDLPPGLIGEGLPCQRLALEGPLPADAPPMAEHHRAIYRLCPQVGALLHAAPDRIMARTGEVAAQSPEAAARRLGTGTALSLGSRGWLFAGATVEEALARVWEVEEAARIEGVDIAARAGEPLTPSQITRAWQFCTAGDAEADAPAGGWEEPTDFDFWQSPGHLLRLCTQRGHDIFHDVLGEHLSVTRQQFAVLWAIRDNPRASQQRLTEITGWDRNTMSGMLSRLVDQGLIEKQRDAHDGRQHRVLLTPSGEAMLQGMVPDLLEVQRRVLEPLPPELRATFIQCARIMLGLPPV</sequence>
<dbReference type="SMART" id="SM00347">
    <property type="entry name" value="HTH_MARR"/>
    <property type="match status" value="1"/>
</dbReference>
<evidence type="ECO:0000256" key="3">
    <source>
        <dbReference type="ARBA" id="ARBA00023163"/>
    </source>
</evidence>
<dbReference type="RefSeq" id="WP_244022943.1">
    <property type="nucleotide sequence ID" value="NZ_JALHLF010000088.1"/>
</dbReference>
<dbReference type="PANTHER" id="PTHR42756:SF1">
    <property type="entry name" value="TRANSCRIPTIONAL REPRESSOR OF EMRAB OPERON"/>
    <property type="match status" value="1"/>
</dbReference>
<keyword evidence="3" id="KW-0804">Transcription</keyword>
<protein>
    <submittedName>
        <fullName evidence="5">MarR family transcriptional regulator</fullName>
    </submittedName>
</protein>
<dbReference type="InterPro" id="IPR036409">
    <property type="entry name" value="Aldolase_II/adducin_N_sf"/>
</dbReference>
<dbReference type="Gene3D" id="1.10.10.10">
    <property type="entry name" value="Winged helix-like DNA-binding domain superfamily/Winged helix DNA-binding domain"/>
    <property type="match status" value="1"/>
</dbReference>
<dbReference type="Gene3D" id="3.40.225.10">
    <property type="entry name" value="Class II aldolase/adducin N-terminal domain"/>
    <property type="match status" value="1"/>
</dbReference>
<dbReference type="Pfam" id="PF12802">
    <property type="entry name" value="MarR_2"/>
    <property type="match status" value="1"/>
</dbReference>
<dbReference type="EMBL" id="JALHLF010000088">
    <property type="protein sequence ID" value="MCJ2184271.1"/>
    <property type="molecule type" value="Genomic_DNA"/>
</dbReference>